<dbReference type="InterPro" id="IPR036291">
    <property type="entry name" value="NAD(P)-bd_dom_sf"/>
</dbReference>
<evidence type="ECO:0000256" key="4">
    <source>
        <dbReference type="ARBA" id="ARBA00023027"/>
    </source>
</evidence>
<feature type="domain" description="Siroheme synthase central" evidence="8">
    <location>
        <begin position="120"/>
        <end position="146"/>
    </location>
</feature>
<comment type="caution">
    <text evidence="9">The sequence shown here is derived from an EMBL/GenBank/DDBJ whole genome shotgun (WGS) entry which is preliminary data.</text>
</comment>
<organism evidence="9 10">
    <name type="scientific">Vibrio hippocampi</name>
    <dbReference type="NCBI Taxonomy" id="654686"/>
    <lineage>
        <taxon>Bacteria</taxon>
        <taxon>Pseudomonadati</taxon>
        <taxon>Pseudomonadota</taxon>
        <taxon>Gammaproteobacteria</taxon>
        <taxon>Vibrionales</taxon>
        <taxon>Vibrionaceae</taxon>
        <taxon>Vibrio</taxon>
    </lineage>
</organism>
<evidence type="ECO:0000313" key="9">
    <source>
        <dbReference type="EMBL" id="CAH0525923.1"/>
    </source>
</evidence>
<protein>
    <recommendedName>
        <fullName evidence="2">precorrin-2 dehydrogenase</fullName>
        <ecNumber evidence="2">1.3.1.76</ecNumber>
    </recommendedName>
</protein>
<evidence type="ECO:0000259" key="8">
    <source>
        <dbReference type="Pfam" id="PF14824"/>
    </source>
</evidence>
<dbReference type="InterPro" id="IPR019478">
    <property type="entry name" value="Sirohaem_synthase_dimer_dom"/>
</dbReference>
<dbReference type="Gene3D" id="3.40.1010.10">
    <property type="entry name" value="Cobalt-precorrin-4 Transmethylase, Domain 1"/>
    <property type="match status" value="1"/>
</dbReference>
<evidence type="ECO:0000256" key="2">
    <source>
        <dbReference type="ARBA" id="ARBA00012400"/>
    </source>
</evidence>
<comment type="pathway">
    <text evidence="1">Porphyrin-containing compound metabolism; siroheme biosynthesis; sirohydrochlorin from precorrin-2: step 1/1.</text>
</comment>
<dbReference type="SUPFAM" id="SSF75615">
    <property type="entry name" value="Siroheme synthase middle domains-like"/>
    <property type="match status" value="1"/>
</dbReference>
<dbReference type="InterPro" id="IPR037115">
    <property type="entry name" value="Sirohaem_synt_dimer_dom_sf"/>
</dbReference>
<dbReference type="EC" id="1.3.1.76" evidence="2"/>
<dbReference type="Pfam" id="PF14824">
    <property type="entry name" value="Sirohm_synth_M"/>
    <property type="match status" value="1"/>
</dbReference>
<dbReference type="NCBIfam" id="TIGR01470">
    <property type="entry name" value="cysG_Nterm"/>
    <property type="match status" value="1"/>
</dbReference>
<dbReference type="InterPro" id="IPR014777">
    <property type="entry name" value="4pyrrole_Mease_sub1"/>
</dbReference>
<dbReference type="EMBL" id="CAKLCM010000002">
    <property type="protein sequence ID" value="CAH0525923.1"/>
    <property type="molecule type" value="Genomic_DNA"/>
</dbReference>
<evidence type="ECO:0000256" key="1">
    <source>
        <dbReference type="ARBA" id="ARBA00005010"/>
    </source>
</evidence>
<dbReference type="InterPro" id="IPR006367">
    <property type="entry name" value="Sirohaem_synthase_N"/>
</dbReference>
<dbReference type="SUPFAM" id="SSF53790">
    <property type="entry name" value="Tetrapyrrole methylase"/>
    <property type="match status" value="1"/>
</dbReference>
<evidence type="ECO:0000256" key="3">
    <source>
        <dbReference type="ARBA" id="ARBA00023002"/>
    </source>
</evidence>
<dbReference type="Gene3D" id="3.30.160.110">
    <property type="entry name" value="Siroheme synthase, domain 2"/>
    <property type="match status" value="1"/>
</dbReference>
<dbReference type="RefSeq" id="WP_237484367.1">
    <property type="nucleotide sequence ID" value="NZ_CAKLCM010000002.1"/>
</dbReference>
<dbReference type="Pfam" id="PF10414">
    <property type="entry name" value="CysG_dimeriser"/>
    <property type="match status" value="1"/>
</dbReference>
<reference evidence="9" key="1">
    <citation type="submission" date="2021-12" db="EMBL/GenBank/DDBJ databases">
        <authorList>
            <person name="Rodrigo-Torres L."/>
            <person name="Arahal R. D."/>
            <person name="Lucena T."/>
        </authorList>
    </citation>
    <scope>NUCLEOTIDE SEQUENCE</scope>
    <source>
        <strain evidence="9">CECT 8226</strain>
    </source>
</reference>
<dbReference type="Proteomes" id="UP000838160">
    <property type="component" value="Unassembled WGS sequence"/>
</dbReference>
<dbReference type="Pfam" id="PF13241">
    <property type="entry name" value="NAD_binding_7"/>
    <property type="match status" value="1"/>
</dbReference>
<comment type="catalytic activity">
    <reaction evidence="6">
        <text>precorrin-2 + NAD(+) = sirohydrochlorin + NADH + 2 H(+)</text>
        <dbReference type="Rhea" id="RHEA:15613"/>
        <dbReference type="ChEBI" id="CHEBI:15378"/>
        <dbReference type="ChEBI" id="CHEBI:57540"/>
        <dbReference type="ChEBI" id="CHEBI:57945"/>
        <dbReference type="ChEBI" id="CHEBI:58351"/>
        <dbReference type="ChEBI" id="CHEBI:58827"/>
        <dbReference type="EC" id="1.3.1.76"/>
    </reaction>
</comment>
<evidence type="ECO:0000256" key="5">
    <source>
        <dbReference type="ARBA" id="ARBA00023244"/>
    </source>
</evidence>
<dbReference type="PANTHER" id="PTHR35330:SF1">
    <property type="entry name" value="SIROHEME BIOSYNTHESIS PROTEIN MET8"/>
    <property type="match status" value="1"/>
</dbReference>
<proteinExistence type="predicted"/>
<evidence type="ECO:0000259" key="7">
    <source>
        <dbReference type="Pfam" id="PF10414"/>
    </source>
</evidence>
<dbReference type="SUPFAM" id="SSF51735">
    <property type="entry name" value="NAD(P)-binding Rossmann-fold domains"/>
    <property type="match status" value="1"/>
</dbReference>
<dbReference type="InterPro" id="IPR035996">
    <property type="entry name" value="4pyrrol_Methylase_sf"/>
</dbReference>
<evidence type="ECO:0000256" key="6">
    <source>
        <dbReference type="ARBA" id="ARBA00047561"/>
    </source>
</evidence>
<dbReference type="PANTHER" id="PTHR35330">
    <property type="entry name" value="SIROHEME BIOSYNTHESIS PROTEIN MET8"/>
    <property type="match status" value="1"/>
</dbReference>
<keyword evidence="4" id="KW-0520">NAD</keyword>
<evidence type="ECO:0000313" key="10">
    <source>
        <dbReference type="Proteomes" id="UP000838160"/>
    </source>
</evidence>
<gene>
    <name evidence="9" type="primary">cysG_4</name>
    <name evidence="9" type="ORF">VHP8226_01405</name>
</gene>
<sequence length="312" mass="35353">MRYFPLFMDLQNKPVLVVGGGEVACRKVDSLLRAGAKVTIVSPKVESYLQTQIESGKCHWIQRFYEPSMLTRDYLQVWATTDNPALNHKVHKNAKEVGVLVNVVDDTPYCDFITPSIINRGRIQLAISSGGASPVLIRGIREKIESVLPMNTAQLADFAASKREDIKSHYATVDERRKFWERFFQTPAVLSSSNNQQLQQLYQGLIQQNVPFVDSCTWIEYGEDPELLPIKALRLMQEAEIVYHDKNCPFSFIDLVRRDAERIAYDQLTNVAGEISASKSQQQRVVVFISPNSSAYLLIKEGDQVIELAKIK</sequence>
<dbReference type="Gene3D" id="1.10.8.210">
    <property type="entry name" value="Sirohaem synthase, dimerisation domain"/>
    <property type="match status" value="1"/>
</dbReference>
<name>A0ABM8ZHJ3_9VIBR</name>
<dbReference type="InterPro" id="IPR028281">
    <property type="entry name" value="Sirohaem_synthase_central"/>
</dbReference>
<keyword evidence="3" id="KW-0560">Oxidoreductase</keyword>
<keyword evidence="5" id="KW-0627">Porphyrin biosynthesis</keyword>
<dbReference type="Gene3D" id="3.40.50.720">
    <property type="entry name" value="NAD(P)-binding Rossmann-like Domain"/>
    <property type="match status" value="1"/>
</dbReference>
<accession>A0ABM8ZHJ3</accession>
<feature type="domain" description="Sirohaem synthase dimerisation" evidence="7">
    <location>
        <begin position="153"/>
        <end position="195"/>
    </location>
</feature>
<dbReference type="InterPro" id="IPR028161">
    <property type="entry name" value="Met8-like"/>
</dbReference>
<keyword evidence="10" id="KW-1185">Reference proteome</keyword>